<dbReference type="SUPFAM" id="SSF51430">
    <property type="entry name" value="NAD(P)-linked oxidoreductase"/>
    <property type="match status" value="1"/>
</dbReference>
<dbReference type="AlphaFoldDB" id="A0A381QSP0"/>
<feature type="domain" description="NADP-dependent oxidoreductase" evidence="1">
    <location>
        <begin position="2"/>
        <end position="179"/>
    </location>
</feature>
<organism evidence="2">
    <name type="scientific">marine metagenome</name>
    <dbReference type="NCBI Taxonomy" id="408172"/>
    <lineage>
        <taxon>unclassified sequences</taxon>
        <taxon>metagenomes</taxon>
        <taxon>ecological metagenomes</taxon>
    </lineage>
</organism>
<accession>A0A381QSP0</accession>
<dbReference type="InterPro" id="IPR020471">
    <property type="entry name" value="AKR"/>
</dbReference>
<dbReference type="Gene3D" id="3.20.20.100">
    <property type="entry name" value="NADP-dependent oxidoreductase domain"/>
    <property type="match status" value="1"/>
</dbReference>
<name>A0A381QSP0_9ZZZZ</name>
<dbReference type="PANTHER" id="PTHR43827">
    <property type="entry name" value="2,5-DIKETO-D-GLUCONIC ACID REDUCTASE"/>
    <property type="match status" value="1"/>
</dbReference>
<dbReference type="InterPro" id="IPR023210">
    <property type="entry name" value="NADP_OxRdtase_dom"/>
</dbReference>
<dbReference type="PRINTS" id="PR00069">
    <property type="entry name" value="ALDKETRDTASE"/>
</dbReference>
<dbReference type="GO" id="GO:0016491">
    <property type="term" value="F:oxidoreductase activity"/>
    <property type="evidence" value="ECO:0007669"/>
    <property type="project" value="InterPro"/>
</dbReference>
<dbReference type="InterPro" id="IPR036812">
    <property type="entry name" value="NAD(P)_OxRdtase_dom_sf"/>
</dbReference>
<feature type="non-terminal residue" evidence="2">
    <location>
        <position position="1"/>
    </location>
</feature>
<protein>
    <recommendedName>
        <fullName evidence="1">NADP-dependent oxidoreductase domain-containing protein</fullName>
    </recommendedName>
</protein>
<evidence type="ECO:0000259" key="1">
    <source>
        <dbReference type="Pfam" id="PF00248"/>
    </source>
</evidence>
<dbReference type="EMBL" id="UINC01001445">
    <property type="protein sequence ID" value="SUZ80867.1"/>
    <property type="molecule type" value="Genomic_DNA"/>
</dbReference>
<evidence type="ECO:0000313" key="2">
    <source>
        <dbReference type="EMBL" id="SUZ80867.1"/>
    </source>
</evidence>
<dbReference type="Pfam" id="PF00248">
    <property type="entry name" value="Aldo_ket_red"/>
    <property type="match status" value="1"/>
</dbReference>
<reference evidence="2" key="1">
    <citation type="submission" date="2018-05" db="EMBL/GenBank/DDBJ databases">
        <authorList>
            <person name="Lanie J.A."/>
            <person name="Ng W.-L."/>
            <person name="Kazmierczak K.M."/>
            <person name="Andrzejewski T.M."/>
            <person name="Davidsen T.M."/>
            <person name="Wayne K.J."/>
            <person name="Tettelin H."/>
            <person name="Glass J.I."/>
            <person name="Rusch D."/>
            <person name="Podicherti R."/>
            <person name="Tsui H.-C.T."/>
            <person name="Winkler M.E."/>
        </authorList>
    </citation>
    <scope>NUCLEOTIDE SEQUENCE</scope>
</reference>
<sequence>LALQQGFRGIDTANQRRHYFEEATGEVIAREIAAGTVTRKELFLQTKFTHRPGQDQRLPYDPKAPVSEQVRQSCASSFEHLHTDYLDSYLLHGPSQRPGLAEQDWEAWSAMEALHADGKVRAVGVSNVDYMQLELLLSRANVKPQFVQNRCFAVRGWDLQVRQVCQKHGITYQGFSLLTANQEIWHSRRVAEIGNVHNLSTAQVIFCLAMDLGILPLTGTSDASHMADDLASKPGLLTSAEVRELAPDVIE</sequence>
<dbReference type="CDD" id="cd19071">
    <property type="entry name" value="AKR_AKR1-5-like"/>
    <property type="match status" value="1"/>
</dbReference>
<gene>
    <name evidence="2" type="ORF">METZ01_LOCUS33721</name>
</gene>
<proteinExistence type="predicted"/>
<dbReference type="PANTHER" id="PTHR43827:SF8">
    <property type="entry name" value="ALDO_KETO REDUCTASE FAMILY PROTEIN"/>
    <property type="match status" value="1"/>
</dbReference>